<evidence type="ECO:0000259" key="1">
    <source>
        <dbReference type="PROSITE" id="PS51087"/>
    </source>
</evidence>
<dbReference type="InterPro" id="IPR007474">
    <property type="entry name" value="ApaG_domain"/>
</dbReference>
<dbReference type="PROSITE" id="PS51087">
    <property type="entry name" value="APAG"/>
    <property type="match status" value="1"/>
</dbReference>
<gene>
    <name evidence="2" type="ORF">ALAG00032_LOCUS15343</name>
</gene>
<protein>
    <recommendedName>
        <fullName evidence="1">ApaG domain-containing protein</fullName>
    </recommendedName>
</protein>
<organism evidence="2">
    <name type="scientific">Aureoumbra lagunensis</name>
    <dbReference type="NCBI Taxonomy" id="44058"/>
    <lineage>
        <taxon>Eukaryota</taxon>
        <taxon>Sar</taxon>
        <taxon>Stramenopiles</taxon>
        <taxon>Ochrophyta</taxon>
        <taxon>Pelagophyceae</taxon>
        <taxon>Pelagomonadales</taxon>
        <taxon>Aureoumbra</taxon>
    </lineage>
</organism>
<accession>A0A7S3K4D2</accession>
<dbReference type="InterPro" id="IPR036767">
    <property type="entry name" value="ApaG_sf"/>
</dbReference>
<proteinExistence type="predicted"/>
<dbReference type="InterPro" id="IPR050718">
    <property type="entry name" value="ApaG-like"/>
</dbReference>
<name>A0A7S3K4D2_9STRA</name>
<dbReference type="Gene3D" id="2.60.40.1470">
    <property type="entry name" value="ApaG domain"/>
    <property type="match status" value="1"/>
</dbReference>
<dbReference type="Pfam" id="PF04379">
    <property type="entry name" value="DUF525"/>
    <property type="match status" value="1"/>
</dbReference>
<feature type="domain" description="ApaG" evidence="1">
    <location>
        <begin position="122"/>
        <end position="259"/>
    </location>
</feature>
<dbReference type="PANTHER" id="PTHR47191:SF2">
    <property type="entry name" value="OS05G0170800 PROTEIN"/>
    <property type="match status" value="1"/>
</dbReference>
<dbReference type="EMBL" id="HBIJ01023295">
    <property type="protein sequence ID" value="CAE0374540.1"/>
    <property type="molecule type" value="Transcribed_RNA"/>
</dbReference>
<evidence type="ECO:0000313" key="2">
    <source>
        <dbReference type="EMBL" id="CAE0374540.1"/>
    </source>
</evidence>
<sequence length="271" mass="30242">MTTGTGGNGLVVRALYRASLRAIKSLGDRSLPMQWPIRAHDWGKHRRLDTKELEKARESMFPWSIGYPLNEIGELEQETLLKIVRERFRDTTRDDYELALDEGFRALQNFHSLAAQLQVSSVCETKGIYVQAMSRFLGINSATNAYIFAYRIRVSNVGGIDTVQLRSRHWIIQDTNGGSVVIPRGSPGVVGQTPTLAPGEIFEYVSGSELNAPTGTIQGSFNLFIEGDDDLSQKGEEQTTNSFEANINPFQLRADHIHALNRISDISGEER</sequence>
<dbReference type="SUPFAM" id="SSF110069">
    <property type="entry name" value="ApaG-like"/>
    <property type="match status" value="1"/>
</dbReference>
<reference evidence="2" key="1">
    <citation type="submission" date="2021-01" db="EMBL/GenBank/DDBJ databases">
        <authorList>
            <person name="Corre E."/>
            <person name="Pelletier E."/>
            <person name="Niang G."/>
            <person name="Scheremetjew M."/>
            <person name="Finn R."/>
            <person name="Kale V."/>
            <person name="Holt S."/>
            <person name="Cochrane G."/>
            <person name="Meng A."/>
            <person name="Brown T."/>
            <person name="Cohen L."/>
        </authorList>
    </citation>
    <scope>NUCLEOTIDE SEQUENCE</scope>
    <source>
        <strain evidence="2">CCMP1510</strain>
    </source>
</reference>
<dbReference type="AlphaFoldDB" id="A0A7S3K4D2"/>
<dbReference type="PANTHER" id="PTHR47191">
    <property type="entry name" value="OS05G0170800 PROTEIN"/>
    <property type="match status" value="1"/>
</dbReference>